<sequence length="126" mass="13792">MLGLRRGTRDSLITMIATPTVWALHFLFCYIAAAVVCAPNTNIFEPIGGVRAAIAVATFASLVFCWFAGIRAWREWKQAGGKPPHDKPTDDDRERQMELASVLLSGLSFLAIIFTALPALLVADCR</sequence>
<keyword evidence="3" id="KW-1185">Reference proteome</keyword>
<dbReference type="EMBL" id="JACIDO010000007">
    <property type="protein sequence ID" value="MBB3937138.1"/>
    <property type="molecule type" value="Genomic_DNA"/>
</dbReference>
<accession>A0A7W6BXU8</accession>
<feature type="transmembrane region" description="Helical" evidence="1">
    <location>
        <begin position="102"/>
        <end position="123"/>
    </location>
</feature>
<name>A0A7W6BXU8_9HYPH</name>
<feature type="transmembrane region" description="Helical" evidence="1">
    <location>
        <begin position="12"/>
        <end position="36"/>
    </location>
</feature>
<dbReference type="AlphaFoldDB" id="A0A7W6BXU8"/>
<evidence type="ECO:0000313" key="2">
    <source>
        <dbReference type="EMBL" id="MBB3937138.1"/>
    </source>
</evidence>
<proteinExistence type="predicted"/>
<evidence type="ECO:0000256" key="1">
    <source>
        <dbReference type="SAM" id="Phobius"/>
    </source>
</evidence>
<dbReference type="RefSeq" id="WP_090965791.1">
    <property type="nucleotide sequence ID" value="NZ_FOOA01000021.1"/>
</dbReference>
<feature type="transmembrane region" description="Helical" evidence="1">
    <location>
        <begin position="48"/>
        <end position="68"/>
    </location>
</feature>
<protein>
    <submittedName>
        <fullName evidence="2">Threonine/homoserine/homoserine lactone efflux protein</fullName>
    </submittedName>
</protein>
<reference evidence="2 3" key="1">
    <citation type="submission" date="2020-08" db="EMBL/GenBank/DDBJ databases">
        <title>Genomic Encyclopedia of Type Strains, Phase IV (KMG-IV): sequencing the most valuable type-strain genomes for metagenomic binning, comparative biology and taxonomic classification.</title>
        <authorList>
            <person name="Goeker M."/>
        </authorList>
    </citation>
    <scope>NUCLEOTIDE SEQUENCE [LARGE SCALE GENOMIC DNA]</scope>
    <source>
        <strain evidence="2 3">DSM 25024</strain>
    </source>
</reference>
<keyword evidence="1" id="KW-0472">Membrane</keyword>
<keyword evidence="1" id="KW-0812">Transmembrane</keyword>
<keyword evidence="1" id="KW-1133">Transmembrane helix</keyword>
<dbReference type="OrthoDB" id="7264282at2"/>
<evidence type="ECO:0000313" key="3">
    <source>
        <dbReference type="Proteomes" id="UP000531216"/>
    </source>
</evidence>
<comment type="caution">
    <text evidence="2">The sequence shown here is derived from an EMBL/GenBank/DDBJ whole genome shotgun (WGS) entry which is preliminary data.</text>
</comment>
<dbReference type="Proteomes" id="UP000531216">
    <property type="component" value="Unassembled WGS sequence"/>
</dbReference>
<organism evidence="2 3">
    <name type="scientific">Aureimonas phyllosphaerae</name>
    <dbReference type="NCBI Taxonomy" id="1166078"/>
    <lineage>
        <taxon>Bacteria</taxon>
        <taxon>Pseudomonadati</taxon>
        <taxon>Pseudomonadota</taxon>
        <taxon>Alphaproteobacteria</taxon>
        <taxon>Hyphomicrobiales</taxon>
        <taxon>Aurantimonadaceae</taxon>
        <taxon>Aureimonas</taxon>
    </lineage>
</organism>
<gene>
    <name evidence="2" type="ORF">GGR05_003303</name>
</gene>